<protein>
    <submittedName>
        <fullName evidence="3">ZM domain-containing protein</fullName>
    </submittedName>
</protein>
<evidence type="ECO:0000313" key="2">
    <source>
        <dbReference type="Proteomes" id="UP000271098"/>
    </source>
</evidence>
<accession>A0A183ETJ4</accession>
<dbReference type="WBParaSite" id="GPUH_0002431501-mRNA-1">
    <property type="protein sequence ID" value="GPUH_0002431501-mRNA-1"/>
    <property type="gene ID" value="GPUH_0002431501"/>
</dbReference>
<name>A0A183ETJ4_9BILA</name>
<dbReference type="Proteomes" id="UP000271098">
    <property type="component" value="Unassembled WGS sequence"/>
</dbReference>
<proteinExistence type="predicted"/>
<dbReference type="AlphaFoldDB" id="A0A183ETJ4"/>
<reference evidence="1 2" key="2">
    <citation type="submission" date="2018-11" db="EMBL/GenBank/DDBJ databases">
        <authorList>
            <consortium name="Pathogen Informatics"/>
        </authorList>
    </citation>
    <scope>NUCLEOTIDE SEQUENCE [LARGE SCALE GENOMIC DNA]</scope>
</reference>
<organism evidence="3">
    <name type="scientific">Gongylonema pulchrum</name>
    <dbReference type="NCBI Taxonomy" id="637853"/>
    <lineage>
        <taxon>Eukaryota</taxon>
        <taxon>Metazoa</taxon>
        <taxon>Ecdysozoa</taxon>
        <taxon>Nematoda</taxon>
        <taxon>Chromadorea</taxon>
        <taxon>Rhabditida</taxon>
        <taxon>Spirurina</taxon>
        <taxon>Spiruromorpha</taxon>
        <taxon>Spiruroidea</taxon>
        <taxon>Gongylonematidae</taxon>
        <taxon>Gongylonema</taxon>
    </lineage>
</organism>
<reference evidence="3" key="1">
    <citation type="submission" date="2016-06" db="UniProtKB">
        <authorList>
            <consortium name="WormBaseParasite"/>
        </authorList>
    </citation>
    <scope>IDENTIFICATION</scope>
</reference>
<gene>
    <name evidence="1" type="ORF">GPUH_LOCUS24285</name>
</gene>
<evidence type="ECO:0000313" key="1">
    <source>
        <dbReference type="EMBL" id="VDN42641.1"/>
    </source>
</evidence>
<dbReference type="EMBL" id="UYRT01100641">
    <property type="protein sequence ID" value="VDN42641.1"/>
    <property type="molecule type" value="Genomic_DNA"/>
</dbReference>
<evidence type="ECO:0000313" key="3">
    <source>
        <dbReference type="WBParaSite" id="GPUH_0002431501-mRNA-1"/>
    </source>
</evidence>
<dbReference type="OrthoDB" id="5788007at2759"/>
<keyword evidence="2" id="KW-1185">Reference proteome</keyword>
<sequence length="144" mass="15662">MLQREDPKQPFPYTPFKSGSLSKAASVNALRGGTPNPQVGPDVLQIYGIQQQPGYPRTVPGIQDTIRTHYNPYNLYDTSVIPRPEPKGIWRGPQSGVIPPPPGPYRPASAMNTPAVIRPTSRANSDLGIGMCKLNFSQTTIFGC</sequence>